<dbReference type="Pfam" id="PF00069">
    <property type="entry name" value="Pkinase"/>
    <property type="match status" value="1"/>
</dbReference>
<proteinExistence type="predicted"/>
<accession>A0A5J9TD30</accession>
<sequence>MGLISFLAEVESLTKVHHRNIVSLIGYCWEEDHLALIYEYMSQGSIFDHLRGKNDLNWGTCVRVALEAAQGLDYLHKGCSPPIIHRDVKSANILLNKNLQAKVADLGLSKTYLYDAQSHISVTAAGTAGYMDPQYVPPFLDVACCHEFKGSLLPRAASSGWRPRAPTHVLAGWSLQQMQRLPMIHL</sequence>
<feature type="domain" description="Protein kinase" evidence="1">
    <location>
        <begin position="1"/>
        <end position="186"/>
    </location>
</feature>
<evidence type="ECO:0000259" key="1">
    <source>
        <dbReference type="PROSITE" id="PS50011"/>
    </source>
</evidence>
<dbReference type="GO" id="GO:0004672">
    <property type="term" value="F:protein kinase activity"/>
    <property type="evidence" value="ECO:0007669"/>
    <property type="project" value="InterPro"/>
</dbReference>
<protein>
    <recommendedName>
        <fullName evidence="1">Protein kinase domain-containing protein</fullName>
    </recommendedName>
</protein>
<dbReference type="InterPro" id="IPR011009">
    <property type="entry name" value="Kinase-like_dom_sf"/>
</dbReference>
<dbReference type="PANTHER" id="PTHR45631">
    <property type="entry name" value="OS07G0107800 PROTEIN-RELATED"/>
    <property type="match status" value="1"/>
</dbReference>
<evidence type="ECO:0000313" key="3">
    <source>
        <dbReference type="Proteomes" id="UP000324897"/>
    </source>
</evidence>
<keyword evidence="3" id="KW-1185">Reference proteome</keyword>
<dbReference type="PROSITE" id="PS00108">
    <property type="entry name" value="PROTEIN_KINASE_ST"/>
    <property type="match status" value="1"/>
</dbReference>
<organism evidence="2 3">
    <name type="scientific">Eragrostis curvula</name>
    <name type="common">weeping love grass</name>
    <dbReference type="NCBI Taxonomy" id="38414"/>
    <lineage>
        <taxon>Eukaryota</taxon>
        <taxon>Viridiplantae</taxon>
        <taxon>Streptophyta</taxon>
        <taxon>Embryophyta</taxon>
        <taxon>Tracheophyta</taxon>
        <taxon>Spermatophyta</taxon>
        <taxon>Magnoliopsida</taxon>
        <taxon>Liliopsida</taxon>
        <taxon>Poales</taxon>
        <taxon>Poaceae</taxon>
        <taxon>PACMAD clade</taxon>
        <taxon>Chloridoideae</taxon>
        <taxon>Eragrostideae</taxon>
        <taxon>Eragrostidinae</taxon>
        <taxon>Eragrostis</taxon>
    </lineage>
</organism>
<comment type="caution">
    <text evidence="2">The sequence shown here is derived from an EMBL/GenBank/DDBJ whole genome shotgun (WGS) entry which is preliminary data.</text>
</comment>
<dbReference type="GO" id="GO:0005524">
    <property type="term" value="F:ATP binding"/>
    <property type="evidence" value="ECO:0007669"/>
    <property type="project" value="InterPro"/>
</dbReference>
<dbReference type="PROSITE" id="PS50011">
    <property type="entry name" value="PROTEIN_KINASE_DOM"/>
    <property type="match status" value="1"/>
</dbReference>
<dbReference type="Gene3D" id="1.10.510.10">
    <property type="entry name" value="Transferase(Phosphotransferase) domain 1"/>
    <property type="match status" value="1"/>
</dbReference>
<dbReference type="Gramene" id="TVU09283">
    <property type="protein sequence ID" value="TVU09283"/>
    <property type="gene ID" value="EJB05_42744"/>
</dbReference>
<dbReference type="EMBL" id="RWGY01000039">
    <property type="protein sequence ID" value="TVU09283.1"/>
    <property type="molecule type" value="Genomic_DNA"/>
</dbReference>
<dbReference type="OrthoDB" id="4062651at2759"/>
<name>A0A5J9TD30_9POAL</name>
<evidence type="ECO:0000313" key="2">
    <source>
        <dbReference type="EMBL" id="TVU09283.1"/>
    </source>
</evidence>
<reference evidence="2 3" key="1">
    <citation type="journal article" date="2019" name="Sci. Rep.">
        <title>A high-quality genome of Eragrostis curvula grass provides insights into Poaceae evolution and supports new strategies to enhance forage quality.</title>
        <authorList>
            <person name="Carballo J."/>
            <person name="Santos B.A.C.M."/>
            <person name="Zappacosta D."/>
            <person name="Garbus I."/>
            <person name="Selva J.P."/>
            <person name="Gallo C.A."/>
            <person name="Diaz A."/>
            <person name="Albertini E."/>
            <person name="Caccamo M."/>
            <person name="Echenique V."/>
        </authorList>
    </citation>
    <scope>NUCLEOTIDE SEQUENCE [LARGE SCALE GENOMIC DNA]</scope>
    <source>
        <strain evidence="3">cv. Victoria</strain>
        <tissue evidence="2">Leaf</tissue>
    </source>
</reference>
<dbReference type="SMART" id="SM00220">
    <property type="entry name" value="S_TKc"/>
    <property type="match status" value="1"/>
</dbReference>
<dbReference type="PANTHER" id="PTHR45631:SF6">
    <property type="entry name" value="OS09G0352000 PROTEIN"/>
    <property type="match status" value="1"/>
</dbReference>
<dbReference type="InterPro" id="IPR000719">
    <property type="entry name" value="Prot_kinase_dom"/>
</dbReference>
<dbReference type="AlphaFoldDB" id="A0A5J9TD30"/>
<feature type="non-terminal residue" evidence="2">
    <location>
        <position position="1"/>
    </location>
</feature>
<dbReference type="SUPFAM" id="SSF56112">
    <property type="entry name" value="Protein kinase-like (PK-like)"/>
    <property type="match status" value="1"/>
</dbReference>
<gene>
    <name evidence="2" type="ORF">EJB05_42744</name>
</gene>
<dbReference type="Proteomes" id="UP000324897">
    <property type="component" value="Chromosome 3"/>
</dbReference>
<dbReference type="InterPro" id="IPR008271">
    <property type="entry name" value="Ser/Thr_kinase_AS"/>
</dbReference>